<evidence type="ECO:0000313" key="4">
    <source>
        <dbReference type="Proteomes" id="UP000283383"/>
    </source>
</evidence>
<dbReference type="PANTHER" id="PTHR35152">
    <property type="entry name" value="DOMAIN SIGNALLING PROTEIN, PUTATIVE (AFU_ORTHOLOGUE AFUA_5G11310)-RELATED"/>
    <property type="match status" value="1"/>
</dbReference>
<dbReference type="EMBL" id="MCBQ01018551">
    <property type="protein sequence ID" value="RKF57902.1"/>
    <property type="molecule type" value="Genomic_DNA"/>
</dbReference>
<gene>
    <name evidence="3" type="ORF">GcM3_185041</name>
</gene>
<protein>
    <submittedName>
        <fullName evidence="3">Signaling protein YkoW</fullName>
    </submittedName>
</protein>
<feature type="transmembrane region" description="Helical" evidence="1">
    <location>
        <begin position="227"/>
        <end position="252"/>
    </location>
</feature>
<dbReference type="Proteomes" id="UP000283383">
    <property type="component" value="Unassembled WGS sequence"/>
</dbReference>
<keyword evidence="1" id="KW-0812">Transmembrane</keyword>
<name>A0A420HKF1_9PEZI</name>
<dbReference type="PROSITE" id="PS50924">
    <property type="entry name" value="MHYT"/>
    <property type="match status" value="1"/>
</dbReference>
<reference evidence="3 4" key="1">
    <citation type="journal article" date="2018" name="BMC Genomics">
        <title>Comparative genome analyses reveal sequence features reflecting distinct modes of host-adaptation between dicot and monocot powdery mildew.</title>
        <authorList>
            <person name="Wu Y."/>
            <person name="Ma X."/>
            <person name="Pan Z."/>
            <person name="Kale S.D."/>
            <person name="Song Y."/>
            <person name="King H."/>
            <person name="Zhang Q."/>
            <person name="Presley C."/>
            <person name="Deng X."/>
            <person name="Wei C.I."/>
            <person name="Xiao S."/>
        </authorList>
    </citation>
    <scope>NUCLEOTIDE SEQUENCE [LARGE SCALE GENOMIC DNA]</scope>
    <source>
        <strain evidence="3">UMSG3</strain>
    </source>
</reference>
<feature type="transmembrane region" description="Helical" evidence="1">
    <location>
        <begin position="154"/>
        <end position="178"/>
    </location>
</feature>
<accession>A0A420HKF1</accession>
<feature type="transmembrane region" description="Helical" evidence="1">
    <location>
        <begin position="92"/>
        <end position="113"/>
    </location>
</feature>
<feature type="transmembrane region" description="Helical" evidence="1">
    <location>
        <begin position="20"/>
        <end position="39"/>
    </location>
</feature>
<keyword evidence="1" id="KW-1133">Transmembrane helix</keyword>
<feature type="transmembrane region" description="Helical" evidence="1">
    <location>
        <begin position="120"/>
        <end position="142"/>
    </location>
</feature>
<dbReference type="STRING" id="62708.A0A420HKF1"/>
<feature type="transmembrane region" description="Helical" evidence="1">
    <location>
        <begin position="190"/>
        <end position="207"/>
    </location>
</feature>
<dbReference type="PANTHER" id="PTHR35152:SF1">
    <property type="entry name" value="DOMAIN SIGNALLING PROTEIN, PUTATIVE (AFU_ORTHOLOGUE AFUA_5G11310)-RELATED"/>
    <property type="match status" value="1"/>
</dbReference>
<feature type="domain" description="MHYT" evidence="2">
    <location>
        <begin position="16"/>
        <end position="214"/>
    </location>
</feature>
<keyword evidence="1" id="KW-0472">Membrane</keyword>
<keyword evidence="4" id="KW-1185">Reference proteome</keyword>
<feature type="transmembrane region" description="Helical" evidence="1">
    <location>
        <begin position="51"/>
        <end position="72"/>
    </location>
</feature>
<proteinExistence type="predicted"/>
<sequence length="761" mass="86029">MSYPENLEGSIVPRTFKSGYVVLSYCISYVGSWTTLELISRRTSMHGVSNWLILAAASVSMGGIATWCMHYIGNQAIFLADGKSDAQIKYSLGFTILSFFITILMSFIAFVTVGSDVSSLIRVFLGGILNSFGILGMHYLGQAGISNYECSYEVYWIISAVILSFIACVTGLSKFFLFRLSWKSSWWKRATCAAIISAGISAIHWLSSIGTLYRLQEASLKPRDRYFQVFTIVVISVLSTLACLILLGLGIIAQRNKNKSIKTAQQLVLAIATFNYEGKILSLNDEFNISHPIFLWMYEQSRNWGTIADLIPTMRSHIKHLDQKRCRGLKSNMLMNDEGMPIKDYPQVFEELFCTTCASISTELGQPLENMGILFDEIINTEKIEKGIRRIEGFEANISSSTVDLENQASALCDTGKGKIVFLVNQVKRREADQLQSAGYLFANTEYVTPVLAASLQMNGQTLSGFIKMMKKYISDDYMPEPGLYFSIFALRASIDASQKGFEILVYRDAKIQLPSKKINVWKIQDWHLEYLKNMRNKSMKECIDYLHQVNLSESHSQPSSGFTKCLVSSLEALQDEMNDPIFNDAQTTAEPIEVPCRREKTNLQRGKTVQIVFKIFLPIHKTTKVKRLVFVPLNFFKTAQNTYDYHTDSLISSKRAENNLVLASDLGPKSRQDASNSETFEMSEQKYKKKVKVQDLEENDVTSENLIRSSDPSIAHHCLKHEESIGKQSFVDELLRATIKMREMEIKSTDKNMMGVFLNH</sequence>
<dbReference type="Pfam" id="PF03707">
    <property type="entry name" value="MHYT"/>
    <property type="match status" value="1"/>
</dbReference>
<dbReference type="AlphaFoldDB" id="A0A420HKF1"/>
<dbReference type="InterPro" id="IPR005330">
    <property type="entry name" value="MHYT_dom"/>
</dbReference>
<evidence type="ECO:0000256" key="1">
    <source>
        <dbReference type="SAM" id="Phobius"/>
    </source>
</evidence>
<evidence type="ECO:0000313" key="3">
    <source>
        <dbReference type="EMBL" id="RKF57902.1"/>
    </source>
</evidence>
<organism evidence="3 4">
    <name type="scientific">Golovinomyces cichoracearum</name>
    <dbReference type="NCBI Taxonomy" id="62708"/>
    <lineage>
        <taxon>Eukaryota</taxon>
        <taxon>Fungi</taxon>
        <taxon>Dikarya</taxon>
        <taxon>Ascomycota</taxon>
        <taxon>Pezizomycotina</taxon>
        <taxon>Leotiomycetes</taxon>
        <taxon>Erysiphales</taxon>
        <taxon>Erysiphaceae</taxon>
        <taxon>Golovinomyces</taxon>
    </lineage>
</organism>
<comment type="caution">
    <text evidence="3">The sequence shown here is derived from an EMBL/GenBank/DDBJ whole genome shotgun (WGS) entry which is preliminary data.</text>
</comment>
<evidence type="ECO:0000259" key="2">
    <source>
        <dbReference type="PROSITE" id="PS50924"/>
    </source>
</evidence>